<dbReference type="Pfam" id="PF02492">
    <property type="entry name" value="cobW"/>
    <property type="match status" value="1"/>
</dbReference>
<dbReference type="InterPro" id="IPR011629">
    <property type="entry name" value="CobW-like_C"/>
</dbReference>
<reference evidence="4" key="1">
    <citation type="journal article" date="2019" name="Int. J. Syst. Evol. Microbiol.">
        <title>The Global Catalogue of Microorganisms (GCM) 10K type strain sequencing project: providing services to taxonomists for standard genome sequencing and annotation.</title>
        <authorList>
            <consortium name="The Broad Institute Genomics Platform"/>
            <consortium name="The Broad Institute Genome Sequencing Center for Infectious Disease"/>
            <person name="Wu L."/>
            <person name="Ma J."/>
        </authorList>
    </citation>
    <scope>NUCLEOTIDE SEQUENCE [LARGE SCALE GENOMIC DNA]</scope>
    <source>
        <strain evidence="4">CCUG 50347</strain>
    </source>
</reference>
<organism evidence="3 4">
    <name type="scientific">Actinomycetospora chibensis</name>
    <dbReference type="NCBI Taxonomy" id="663606"/>
    <lineage>
        <taxon>Bacteria</taxon>
        <taxon>Bacillati</taxon>
        <taxon>Actinomycetota</taxon>
        <taxon>Actinomycetes</taxon>
        <taxon>Pseudonocardiales</taxon>
        <taxon>Pseudonocardiaceae</taxon>
        <taxon>Actinomycetospora</taxon>
    </lineage>
</organism>
<evidence type="ECO:0000256" key="1">
    <source>
        <dbReference type="SAM" id="MobiDB-lite"/>
    </source>
</evidence>
<dbReference type="PANTHER" id="PTHR43603:SF1">
    <property type="entry name" value="ZINC-REGULATED GTPASE METALLOPROTEIN ACTIVATOR 1"/>
    <property type="match status" value="1"/>
</dbReference>
<dbReference type="PANTHER" id="PTHR43603">
    <property type="entry name" value="COBW DOMAIN-CONTAINING PROTEIN DDB_G0274527"/>
    <property type="match status" value="1"/>
</dbReference>
<dbReference type="Gene3D" id="3.40.50.300">
    <property type="entry name" value="P-loop containing nucleotide triphosphate hydrolases"/>
    <property type="match status" value="1"/>
</dbReference>
<dbReference type="Proteomes" id="UP001595909">
    <property type="component" value="Unassembled WGS sequence"/>
</dbReference>
<dbReference type="EMBL" id="JBHSIM010000050">
    <property type="protein sequence ID" value="MFC4835628.1"/>
    <property type="molecule type" value="Genomic_DNA"/>
</dbReference>
<dbReference type="SMART" id="SM00833">
    <property type="entry name" value="CobW_C"/>
    <property type="match status" value="1"/>
</dbReference>
<dbReference type="InterPro" id="IPR051927">
    <property type="entry name" value="Zn_Chap_cDPG_Synth"/>
</dbReference>
<accession>A0ABV9RP92</accession>
<evidence type="ECO:0000313" key="4">
    <source>
        <dbReference type="Proteomes" id="UP001595909"/>
    </source>
</evidence>
<dbReference type="Pfam" id="PF07683">
    <property type="entry name" value="CobW_C"/>
    <property type="match status" value="1"/>
</dbReference>
<protein>
    <submittedName>
        <fullName evidence="3">Ribosome hibernation factor-recruiting GTPase MRF</fullName>
    </submittedName>
</protein>
<dbReference type="NCBIfam" id="NF047431">
    <property type="entry name" value="hiber_recruit"/>
    <property type="match status" value="1"/>
</dbReference>
<dbReference type="RefSeq" id="WP_274189483.1">
    <property type="nucleotide sequence ID" value="NZ_BAABHN010000050.1"/>
</dbReference>
<dbReference type="InterPro" id="IPR003495">
    <property type="entry name" value="CobW/HypB/UreG_nucleotide-bd"/>
</dbReference>
<keyword evidence="4" id="KW-1185">Reference proteome</keyword>
<gene>
    <name evidence="3" type="primary">mrf</name>
    <name evidence="3" type="ORF">ACFPEL_24685</name>
</gene>
<evidence type="ECO:0000259" key="2">
    <source>
        <dbReference type="SMART" id="SM00833"/>
    </source>
</evidence>
<feature type="region of interest" description="Disordered" evidence="1">
    <location>
        <begin position="406"/>
        <end position="430"/>
    </location>
</feature>
<feature type="domain" description="CobW C-terminal" evidence="2">
    <location>
        <begin position="271"/>
        <end position="386"/>
    </location>
</feature>
<dbReference type="InterPro" id="IPR027417">
    <property type="entry name" value="P-loop_NTPase"/>
</dbReference>
<comment type="caution">
    <text evidence="3">The sequence shown here is derived from an EMBL/GenBank/DDBJ whole genome shotgun (WGS) entry which is preliminary data.</text>
</comment>
<dbReference type="SUPFAM" id="SSF90002">
    <property type="entry name" value="Hypothetical protein YjiA, C-terminal domain"/>
    <property type="match status" value="1"/>
</dbReference>
<evidence type="ECO:0000313" key="3">
    <source>
        <dbReference type="EMBL" id="MFC4835628.1"/>
    </source>
</evidence>
<proteinExistence type="predicted"/>
<sequence length="430" mass="46244">MPEGPETELAQLTELTVVCSVDGTAAAGVAAALRARHTRTAVLVTHDLRALGEGVVRRRVVEDDGEHDAVLELAHACVSCTLREDLLPLLVRLARDPDVAHVVLLLDPGVEVEATCEALHGLVPEGLDRPVTDLFAMRAVVAVLDAATWLDDAGSDDALVERGLALTADDERTVAQIVVGQAEFADVLVVGGQCAGAWERVRLDAVLARLAPRARQVTVADGPGARRDTEIAAMLDGLVNDLPGDARRGVPDDAHVSLLRGQPPLAREAGVSLLHVGHRRPFHPERLHAAFDVLLHGTIRVRGRVWVASQPERVLWLESAGGALQIGVAGTWFAADPTAWEDADDERRAAASLSWHERWGDREQQLVALVHDADPAGIVEALDAALLTDEELALGEDAWRRLPDPFEHRHTDPCPDLDTGVESRRGEGWG</sequence>
<feature type="compositionally biased region" description="Basic and acidic residues" evidence="1">
    <location>
        <begin position="421"/>
        <end position="430"/>
    </location>
</feature>
<name>A0ABV9RP92_9PSEU</name>